<organism evidence="3 4">
    <name type="scientific">Cyclotella cryptica</name>
    <dbReference type="NCBI Taxonomy" id="29204"/>
    <lineage>
        <taxon>Eukaryota</taxon>
        <taxon>Sar</taxon>
        <taxon>Stramenopiles</taxon>
        <taxon>Ochrophyta</taxon>
        <taxon>Bacillariophyta</taxon>
        <taxon>Coscinodiscophyceae</taxon>
        <taxon>Thalassiosirophycidae</taxon>
        <taxon>Stephanodiscales</taxon>
        <taxon>Stephanodiscaceae</taxon>
        <taxon>Cyclotella</taxon>
    </lineage>
</organism>
<dbReference type="PROSITE" id="PS50213">
    <property type="entry name" value="FAS1"/>
    <property type="match status" value="1"/>
</dbReference>
<evidence type="ECO:0000313" key="3">
    <source>
        <dbReference type="EMBL" id="KAL3783527.1"/>
    </source>
</evidence>
<keyword evidence="4" id="KW-1185">Reference proteome</keyword>
<dbReference type="Gene3D" id="2.30.180.10">
    <property type="entry name" value="FAS1 domain"/>
    <property type="match status" value="1"/>
</dbReference>
<dbReference type="SMART" id="SM00554">
    <property type="entry name" value="FAS1"/>
    <property type="match status" value="1"/>
</dbReference>
<dbReference type="Proteomes" id="UP001516023">
    <property type="component" value="Unassembled WGS sequence"/>
</dbReference>
<protein>
    <recommendedName>
        <fullName evidence="2">FAS1 domain-containing protein</fullName>
    </recommendedName>
</protein>
<proteinExistence type="predicted"/>
<reference evidence="3 4" key="1">
    <citation type="journal article" date="2020" name="G3 (Bethesda)">
        <title>Improved Reference Genome for Cyclotella cryptica CCMP332, a Model for Cell Wall Morphogenesis, Salinity Adaptation, and Lipid Production in Diatoms (Bacillariophyta).</title>
        <authorList>
            <person name="Roberts W.R."/>
            <person name="Downey K.M."/>
            <person name="Ruck E.C."/>
            <person name="Traller J.C."/>
            <person name="Alverson A.J."/>
        </authorList>
    </citation>
    <scope>NUCLEOTIDE SEQUENCE [LARGE SCALE GENOMIC DNA]</scope>
    <source>
        <strain evidence="3 4">CCMP332</strain>
    </source>
</reference>
<dbReference type="PANTHER" id="PTHR10900">
    <property type="entry name" value="PERIOSTIN-RELATED"/>
    <property type="match status" value="1"/>
</dbReference>
<dbReference type="InterPro" id="IPR000782">
    <property type="entry name" value="FAS1_domain"/>
</dbReference>
<sequence>MPNAEPSPPTRNDSRRRKPYESHTQLMQLTKFSLKHKVFSKAMKTILICLLVCVSIVGADVGKRRYSRHLGKKSGKSSNSSNSSKSSKSSWNGSGKSRKRGGTAKLSISALASSIPEFSTLVSLLKSADLVGTLSKDSADGKGYTVFAPTNDAFDKLGDVNLTQEQLKQVLLYHVVAGTVTSDQLSDGQVVPTLNGQDLIVGISGGSVTLNGNAVVTGVDNVASNGVVHIIDTVLVPNL</sequence>
<feature type="region of interest" description="Disordered" evidence="1">
    <location>
        <begin position="67"/>
        <end position="101"/>
    </location>
</feature>
<dbReference type="FunFam" id="2.30.180.10:FF:000032">
    <property type="entry name" value="Fasciclin domain-containing protein, putative"/>
    <property type="match status" value="1"/>
</dbReference>
<gene>
    <name evidence="3" type="ORF">HJC23_009492</name>
</gene>
<dbReference type="Pfam" id="PF02469">
    <property type="entry name" value="Fasciclin"/>
    <property type="match status" value="1"/>
</dbReference>
<comment type="caution">
    <text evidence="3">The sequence shown here is derived from an EMBL/GenBank/DDBJ whole genome shotgun (WGS) entry which is preliminary data.</text>
</comment>
<dbReference type="InterPro" id="IPR050904">
    <property type="entry name" value="Adhesion/Biosynth-related"/>
</dbReference>
<feature type="region of interest" description="Disordered" evidence="1">
    <location>
        <begin position="1"/>
        <end position="21"/>
    </location>
</feature>
<feature type="domain" description="FAS1" evidence="2">
    <location>
        <begin position="105"/>
        <end position="235"/>
    </location>
</feature>
<accession>A0ABD3P7A6</accession>
<evidence type="ECO:0000313" key="4">
    <source>
        <dbReference type="Proteomes" id="UP001516023"/>
    </source>
</evidence>
<dbReference type="EMBL" id="JABMIG020000258">
    <property type="protein sequence ID" value="KAL3783527.1"/>
    <property type="molecule type" value="Genomic_DNA"/>
</dbReference>
<feature type="compositionally biased region" description="Low complexity" evidence="1">
    <location>
        <begin position="76"/>
        <end position="95"/>
    </location>
</feature>
<evidence type="ECO:0000256" key="1">
    <source>
        <dbReference type="SAM" id="MobiDB-lite"/>
    </source>
</evidence>
<dbReference type="AlphaFoldDB" id="A0ABD3P7A6"/>
<name>A0ABD3P7A6_9STRA</name>
<dbReference type="PANTHER" id="PTHR10900:SF77">
    <property type="entry name" value="FI19380P1"/>
    <property type="match status" value="1"/>
</dbReference>
<evidence type="ECO:0000259" key="2">
    <source>
        <dbReference type="PROSITE" id="PS50213"/>
    </source>
</evidence>
<dbReference type="InterPro" id="IPR036378">
    <property type="entry name" value="FAS1_dom_sf"/>
</dbReference>
<dbReference type="SUPFAM" id="SSF82153">
    <property type="entry name" value="FAS1 domain"/>
    <property type="match status" value="1"/>
</dbReference>